<organism evidence="2 3">
    <name type="scientific">Eumeta variegata</name>
    <name type="common">Bagworm moth</name>
    <name type="synonym">Eumeta japonica</name>
    <dbReference type="NCBI Taxonomy" id="151549"/>
    <lineage>
        <taxon>Eukaryota</taxon>
        <taxon>Metazoa</taxon>
        <taxon>Ecdysozoa</taxon>
        <taxon>Arthropoda</taxon>
        <taxon>Hexapoda</taxon>
        <taxon>Insecta</taxon>
        <taxon>Pterygota</taxon>
        <taxon>Neoptera</taxon>
        <taxon>Endopterygota</taxon>
        <taxon>Lepidoptera</taxon>
        <taxon>Glossata</taxon>
        <taxon>Ditrysia</taxon>
        <taxon>Tineoidea</taxon>
        <taxon>Psychidae</taxon>
        <taxon>Oiketicinae</taxon>
        <taxon>Eumeta</taxon>
    </lineage>
</organism>
<proteinExistence type="predicted"/>
<dbReference type="AlphaFoldDB" id="A0A4C1Z157"/>
<reference evidence="2 3" key="1">
    <citation type="journal article" date="2019" name="Commun. Biol.">
        <title>The bagworm genome reveals a unique fibroin gene that provides high tensile strength.</title>
        <authorList>
            <person name="Kono N."/>
            <person name="Nakamura H."/>
            <person name="Ohtoshi R."/>
            <person name="Tomita M."/>
            <person name="Numata K."/>
            <person name="Arakawa K."/>
        </authorList>
    </citation>
    <scope>NUCLEOTIDE SEQUENCE [LARGE SCALE GENOMIC DNA]</scope>
</reference>
<sequence>MDQGKKWIIKLKRNQSNYEAQTCLDWEEYGLNINGSRLNHLRFADDLILIEEDPNKLQAIVQKLAIKSKELGLEINKSKTKLITNSIEVEIKLDEKSLECLSEYAYLGQIIEPNDQMSKERNKRIAMNRRKIGQ</sequence>
<dbReference type="Pfam" id="PF00078">
    <property type="entry name" value="RVT_1"/>
    <property type="match status" value="1"/>
</dbReference>
<accession>A0A4C1Z157</accession>
<evidence type="ECO:0000259" key="1">
    <source>
        <dbReference type="PROSITE" id="PS50878"/>
    </source>
</evidence>
<dbReference type="STRING" id="151549.A0A4C1Z157"/>
<dbReference type="EMBL" id="BGZK01001469">
    <property type="protein sequence ID" value="GBP80579.1"/>
    <property type="molecule type" value="Genomic_DNA"/>
</dbReference>
<gene>
    <name evidence="2" type="ORF">EVAR_66130_1</name>
</gene>
<protein>
    <submittedName>
        <fullName evidence="2">Uncharacterized transposon-derived protein F52C9.6</fullName>
    </submittedName>
</protein>
<dbReference type="PANTHER" id="PTHR47027:SF20">
    <property type="entry name" value="REVERSE TRANSCRIPTASE-LIKE PROTEIN WITH RNA-DIRECTED DNA POLYMERASE DOMAIN"/>
    <property type="match status" value="1"/>
</dbReference>
<dbReference type="PANTHER" id="PTHR47027">
    <property type="entry name" value="REVERSE TRANSCRIPTASE DOMAIN-CONTAINING PROTEIN"/>
    <property type="match status" value="1"/>
</dbReference>
<dbReference type="OrthoDB" id="407509at2759"/>
<keyword evidence="3" id="KW-1185">Reference proteome</keyword>
<dbReference type="Proteomes" id="UP000299102">
    <property type="component" value="Unassembled WGS sequence"/>
</dbReference>
<evidence type="ECO:0000313" key="2">
    <source>
        <dbReference type="EMBL" id="GBP80579.1"/>
    </source>
</evidence>
<dbReference type="PROSITE" id="PS50878">
    <property type="entry name" value="RT_POL"/>
    <property type="match status" value="1"/>
</dbReference>
<feature type="domain" description="Reverse transcriptase" evidence="1">
    <location>
        <begin position="1"/>
        <end position="111"/>
    </location>
</feature>
<dbReference type="InterPro" id="IPR000477">
    <property type="entry name" value="RT_dom"/>
</dbReference>
<name>A0A4C1Z157_EUMVA</name>
<evidence type="ECO:0000313" key="3">
    <source>
        <dbReference type="Proteomes" id="UP000299102"/>
    </source>
</evidence>
<comment type="caution">
    <text evidence="2">The sequence shown here is derived from an EMBL/GenBank/DDBJ whole genome shotgun (WGS) entry which is preliminary data.</text>
</comment>